<dbReference type="SUPFAM" id="SSF53955">
    <property type="entry name" value="Lysozyme-like"/>
    <property type="match status" value="1"/>
</dbReference>
<dbReference type="PANTHER" id="PTHR38107">
    <property type="match status" value="1"/>
</dbReference>
<dbReference type="InterPro" id="IPR002196">
    <property type="entry name" value="Glyco_hydro_24"/>
</dbReference>
<evidence type="ECO:0000256" key="2">
    <source>
        <dbReference type="ARBA" id="ARBA00022638"/>
    </source>
</evidence>
<evidence type="ECO:0000256" key="3">
    <source>
        <dbReference type="ARBA" id="ARBA00023200"/>
    </source>
</evidence>
<accession>A0ABN5MB19</accession>
<dbReference type="PANTHER" id="PTHR38107:SF3">
    <property type="entry name" value="LYSOZYME RRRD-RELATED"/>
    <property type="match status" value="1"/>
</dbReference>
<keyword evidence="3" id="KW-1035">Host cytoplasm</keyword>
<evidence type="ECO:0000256" key="1">
    <source>
        <dbReference type="ARBA" id="ARBA00022529"/>
    </source>
</evidence>
<proteinExistence type="inferred from homology"/>
<dbReference type="InterPro" id="IPR051018">
    <property type="entry name" value="Bacteriophage_GH24"/>
</dbReference>
<protein>
    <recommendedName>
        <fullName evidence="4">Lysozyme</fullName>
        <ecNumber evidence="4">3.2.1.17</ecNumber>
    </recommendedName>
</protein>
<dbReference type="InterPro" id="IPR023347">
    <property type="entry name" value="Lysozyme_dom_sf"/>
</dbReference>
<keyword evidence="4" id="KW-0326">Glycosidase</keyword>
<sequence length="106" mass="11330">MQINDAGLQIIKDCEGLRTKAYYDTGNVLTIGYGHTSAAGAPKVVKGMTITAAEAEEILRRDVAGAEKDVLALVKVPLNENQFSALVSFVFNLGRAQVADRRCCAS</sequence>
<comment type="similarity">
    <text evidence="4">Belongs to the glycosyl hydrolase 24 family.</text>
</comment>
<gene>
    <name evidence="5" type="ORF">DPM13_16935</name>
</gene>
<dbReference type="RefSeq" id="WP_112888461.1">
    <property type="nucleotide sequence ID" value="NZ_CP030239.1"/>
</dbReference>
<keyword evidence="4" id="KW-0378">Hydrolase</keyword>
<dbReference type="Proteomes" id="UP000249922">
    <property type="component" value="Chromosome"/>
</dbReference>
<reference evidence="5 6" key="1">
    <citation type="submission" date="2018-06" db="EMBL/GenBank/DDBJ databases">
        <title>Complete genome sequence of Paracoccus mutanolyticus strain RSP-02 isolated from cellulosic waste.</title>
        <authorList>
            <person name="Amrutha R.N."/>
            <person name="Shrivastav A."/>
            <person name="Buddana S.K."/>
            <person name="Deshpande U."/>
            <person name="Prakasham R.S."/>
        </authorList>
    </citation>
    <scope>NUCLEOTIDE SEQUENCE [LARGE SCALE GENOMIC DNA]</scope>
    <source>
        <strain evidence="5 6">RSP-02</strain>
    </source>
</reference>
<name>A0ABN5MB19_9RHOB</name>
<dbReference type="EMBL" id="CP030239">
    <property type="protein sequence ID" value="AWX94060.1"/>
    <property type="molecule type" value="Genomic_DNA"/>
</dbReference>
<dbReference type="InterPro" id="IPR033907">
    <property type="entry name" value="Endolysin_autolysin"/>
</dbReference>
<dbReference type="EC" id="3.2.1.17" evidence="4"/>
<dbReference type="InterPro" id="IPR023346">
    <property type="entry name" value="Lysozyme-like_dom_sf"/>
</dbReference>
<evidence type="ECO:0000313" key="6">
    <source>
        <dbReference type="Proteomes" id="UP000249922"/>
    </source>
</evidence>
<evidence type="ECO:0000256" key="4">
    <source>
        <dbReference type="RuleBase" id="RU003788"/>
    </source>
</evidence>
<evidence type="ECO:0000313" key="5">
    <source>
        <dbReference type="EMBL" id="AWX94060.1"/>
    </source>
</evidence>
<keyword evidence="1 4" id="KW-0929">Antimicrobial</keyword>
<keyword evidence="2 4" id="KW-0081">Bacteriolytic enzyme</keyword>
<dbReference type="Gene3D" id="1.10.530.40">
    <property type="match status" value="1"/>
</dbReference>
<organism evidence="5 6">
    <name type="scientific">Paracoccus mutanolyticus</name>
    <dbReference type="NCBI Taxonomy" id="1499308"/>
    <lineage>
        <taxon>Bacteria</taxon>
        <taxon>Pseudomonadati</taxon>
        <taxon>Pseudomonadota</taxon>
        <taxon>Alphaproteobacteria</taxon>
        <taxon>Rhodobacterales</taxon>
        <taxon>Paracoccaceae</taxon>
        <taxon>Paracoccus</taxon>
    </lineage>
</organism>
<comment type="catalytic activity">
    <reaction evidence="4">
        <text>Hydrolysis of (1-&gt;4)-beta-linkages between N-acetylmuramic acid and N-acetyl-D-glucosamine residues in a peptidoglycan and between N-acetyl-D-glucosamine residues in chitodextrins.</text>
        <dbReference type="EC" id="3.2.1.17"/>
    </reaction>
</comment>
<dbReference type="CDD" id="cd00737">
    <property type="entry name" value="lyz_endolysin_autolysin"/>
    <property type="match status" value="1"/>
</dbReference>
<keyword evidence="6" id="KW-1185">Reference proteome</keyword>
<dbReference type="Pfam" id="PF00959">
    <property type="entry name" value="Phage_lysozyme"/>
    <property type="match status" value="1"/>
</dbReference>